<keyword evidence="3" id="KW-0808">Transferase</keyword>
<dbReference type="Gene3D" id="3.90.550.10">
    <property type="entry name" value="Spore Coat Polysaccharide Biosynthesis Protein SpsA, Chain A"/>
    <property type="match status" value="1"/>
</dbReference>
<keyword evidence="1" id="KW-1133">Transmembrane helix</keyword>
<sequence>MMYLIHQNNRLLRILDNEFKAISFNKKRSITEALYELAQCFPTEIIVWCHKAYMDFINKKHINNIFHHKRILASYTVSDKNYISKQIGFVDQSVFIKVNKEVTYPTWLMSSDIGGIHAEILITVLKDFKKHNNFDYFLNSLAKSAMSQGLFCYSEPHFFISKPKAISHNQISTLELFKFVKSHYKWVWVYLLMLCYLIYLKKLPIIPFVKSLFSNRKSYDLDFNTITLNSSRKVIDKKEIDVIIPTIGRKVYLYDVLKDLSKQTILPKNVIIIEQNPDKNSNTELNFLTDESWPFKINHKFTHQTGVCNARNIGINLVQSEWLFLGDDDNRFEPNLIENIFEEIEKTGSKVGSTVYLKSDEKQTYTKTAQTPVFGGGNSFVKSSVINNVKFNLQYEYNYGEDSDFGMQIRNLGEDIIYFSNIRITHLKAPVGGYRIKVEHPWENEKHMPKPSPTIMLFNLKYLTKQQNQLYKLLLFIKFYKSQSIKNPFKYIASMKRKWQTSLKWADTLKKRNA</sequence>
<dbReference type="Pfam" id="PF00535">
    <property type="entry name" value="Glycos_transf_2"/>
    <property type="match status" value="1"/>
</dbReference>
<evidence type="ECO:0000259" key="2">
    <source>
        <dbReference type="Pfam" id="PF00535"/>
    </source>
</evidence>
<evidence type="ECO:0000313" key="3">
    <source>
        <dbReference type="EMBL" id="TGV04432.1"/>
    </source>
</evidence>
<evidence type="ECO:0000313" key="4">
    <source>
        <dbReference type="Proteomes" id="UP000307602"/>
    </source>
</evidence>
<dbReference type="CDD" id="cd00761">
    <property type="entry name" value="Glyco_tranf_GTA_type"/>
    <property type="match status" value="1"/>
</dbReference>
<dbReference type="AlphaFoldDB" id="A0A4S1E3A2"/>
<gene>
    <name evidence="3" type="ORF">EM932_02595</name>
</gene>
<dbReference type="InterPro" id="IPR029044">
    <property type="entry name" value="Nucleotide-diphossugar_trans"/>
</dbReference>
<keyword evidence="4" id="KW-1185">Reference proteome</keyword>
<dbReference type="GO" id="GO:0016740">
    <property type="term" value="F:transferase activity"/>
    <property type="evidence" value="ECO:0007669"/>
    <property type="project" value="UniProtKB-KW"/>
</dbReference>
<proteinExistence type="predicted"/>
<feature type="transmembrane region" description="Helical" evidence="1">
    <location>
        <begin position="187"/>
        <end position="209"/>
    </location>
</feature>
<dbReference type="OrthoDB" id="1326385at2"/>
<dbReference type="InterPro" id="IPR001173">
    <property type="entry name" value="Glyco_trans_2-like"/>
</dbReference>
<organism evidence="3 4">
    <name type="scientific">Flavivirga rizhaonensis</name>
    <dbReference type="NCBI Taxonomy" id="2559571"/>
    <lineage>
        <taxon>Bacteria</taxon>
        <taxon>Pseudomonadati</taxon>
        <taxon>Bacteroidota</taxon>
        <taxon>Flavobacteriia</taxon>
        <taxon>Flavobacteriales</taxon>
        <taxon>Flavobacteriaceae</taxon>
        <taxon>Flavivirga</taxon>
    </lineage>
</organism>
<feature type="domain" description="Glycosyltransferase 2-like" evidence="2">
    <location>
        <begin position="242"/>
        <end position="370"/>
    </location>
</feature>
<protein>
    <submittedName>
        <fullName evidence="3">Glycosyltransferase family 2 protein</fullName>
    </submittedName>
</protein>
<name>A0A4S1E3A2_9FLAO</name>
<dbReference type="EMBL" id="SRSO01000002">
    <property type="protein sequence ID" value="TGV04432.1"/>
    <property type="molecule type" value="Genomic_DNA"/>
</dbReference>
<dbReference type="RefSeq" id="WP_135875190.1">
    <property type="nucleotide sequence ID" value="NZ_SRSO01000002.1"/>
</dbReference>
<dbReference type="SUPFAM" id="SSF53448">
    <property type="entry name" value="Nucleotide-diphospho-sugar transferases"/>
    <property type="match status" value="1"/>
</dbReference>
<dbReference type="Proteomes" id="UP000307602">
    <property type="component" value="Unassembled WGS sequence"/>
</dbReference>
<evidence type="ECO:0000256" key="1">
    <source>
        <dbReference type="SAM" id="Phobius"/>
    </source>
</evidence>
<keyword evidence="1" id="KW-0812">Transmembrane</keyword>
<reference evidence="3 4" key="1">
    <citation type="submission" date="2019-04" db="EMBL/GenBank/DDBJ databases">
        <authorList>
            <person name="Liu A."/>
        </authorList>
    </citation>
    <scope>NUCLEOTIDE SEQUENCE [LARGE SCALE GENOMIC DNA]</scope>
    <source>
        <strain evidence="3 4">RZ03</strain>
    </source>
</reference>
<comment type="caution">
    <text evidence="3">The sequence shown here is derived from an EMBL/GenBank/DDBJ whole genome shotgun (WGS) entry which is preliminary data.</text>
</comment>
<accession>A0A4S1E3A2</accession>
<keyword evidence="1" id="KW-0472">Membrane</keyword>